<dbReference type="RefSeq" id="WP_133909442.1">
    <property type="nucleotide sequence ID" value="NZ_SOCP01000036.1"/>
</dbReference>
<dbReference type="EMBL" id="SOCP01000036">
    <property type="protein sequence ID" value="TDV35319.1"/>
    <property type="molecule type" value="Genomic_DNA"/>
</dbReference>
<accession>A0A4R7URU1</accession>
<dbReference type="Proteomes" id="UP000294927">
    <property type="component" value="Unassembled WGS sequence"/>
</dbReference>
<sequence length="220" mass="23072">MSGIPEGAQVSEDGHWWWDGSAWQAVEDAWDTVQEAASDAWDWATGNDEGGTTSGGGASGSYDDGDLAPEHAVCSLGPCPSCAESDQVSAPCVLESGHDSVHQCAQGDYWEQSDASEAALPLVFGTPVATAMLTYDSGSDTISATGNTTGWPRGTIDVVGDIYCDGQVVHRQENTCRSATACTLPTWSTTPDPGTRWEHVVTGSGPRYGPVEDTEQVDVP</sequence>
<protein>
    <submittedName>
        <fullName evidence="2">Uncharacterized protein</fullName>
    </submittedName>
</protein>
<keyword evidence="3" id="KW-1185">Reference proteome</keyword>
<dbReference type="AlphaFoldDB" id="A0A4R7URU1"/>
<evidence type="ECO:0000313" key="3">
    <source>
        <dbReference type="Proteomes" id="UP000294927"/>
    </source>
</evidence>
<dbReference type="OrthoDB" id="3790036at2"/>
<evidence type="ECO:0000256" key="1">
    <source>
        <dbReference type="SAM" id="MobiDB-lite"/>
    </source>
</evidence>
<organism evidence="2 3">
    <name type="scientific">Actinophytocola oryzae</name>
    <dbReference type="NCBI Taxonomy" id="502181"/>
    <lineage>
        <taxon>Bacteria</taxon>
        <taxon>Bacillati</taxon>
        <taxon>Actinomycetota</taxon>
        <taxon>Actinomycetes</taxon>
        <taxon>Pseudonocardiales</taxon>
        <taxon>Pseudonocardiaceae</taxon>
    </lineage>
</organism>
<comment type="caution">
    <text evidence="2">The sequence shown here is derived from an EMBL/GenBank/DDBJ whole genome shotgun (WGS) entry which is preliminary data.</text>
</comment>
<name>A0A4R7URU1_9PSEU</name>
<proteinExistence type="predicted"/>
<evidence type="ECO:0000313" key="2">
    <source>
        <dbReference type="EMBL" id="TDV35319.1"/>
    </source>
</evidence>
<reference evidence="2 3" key="1">
    <citation type="submission" date="2019-03" db="EMBL/GenBank/DDBJ databases">
        <title>Genomic Encyclopedia of Archaeal and Bacterial Type Strains, Phase II (KMG-II): from individual species to whole genera.</title>
        <authorList>
            <person name="Goeker M."/>
        </authorList>
    </citation>
    <scope>NUCLEOTIDE SEQUENCE [LARGE SCALE GENOMIC DNA]</scope>
    <source>
        <strain evidence="2 3">DSM 45499</strain>
    </source>
</reference>
<feature type="region of interest" description="Disordered" evidence="1">
    <location>
        <begin position="42"/>
        <end position="64"/>
    </location>
</feature>
<feature type="compositionally biased region" description="Gly residues" evidence="1">
    <location>
        <begin position="48"/>
        <end position="59"/>
    </location>
</feature>
<gene>
    <name evidence="2" type="ORF">CLV71_13634</name>
</gene>